<dbReference type="EMBL" id="CP039704">
    <property type="protein sequence ID" value="QCI80424.1"/>
    <property type="molecule type" value="Genomic_DNA"/>
</dbReference>
<dbReference type="PROSITE" id="PS51257">
    <property type="entry name" value="PROKAR_LIPOPROTEIN"/>
    <property type="match status" value="1"/>
</dbReference>
<dbReference type="AlphaFoldDB" id="A0A4D7C3T9"/>
<proteinExistence type="predicted"/>
<evidence type="ECO:0008006" key="3">
    <source>
        <dbReference type="Google" id="ProtNLM"/>
    </source>
</evidence>
<dbReference type="RefSeq" id="WP_222873319.1">
    <property type="nucleotide sequence ID" value="NZ_CP039704.1"/>
</dbReference>
<evidence type="ECO:0000313" key="1">
    <source>
        <dbReference type="EMBL" id="QCI80424.1"/>
    </source>
</evidence>
<dbReference type="Proteomes" id="UP000298714">
    <property type="component" value="Chromosome"/>
</dbReference>
<gene>
    <name evidence="1" type="ORF">E6W36_15590</name>
</gene>
<protein>
    <recommendedName>
        <fullName evidence="3">Lipoprotein</fullName>
    </recommendedName>
</protein>
<accession>A0A4D7C3T9</accession>
<organism evidence="1 2">
    <name type="scientific">Hankyongella ginsenosidimutans</name>
    <dbReference type="NCBI Taxonomy" id="1763828"/>
    <lineage>
        <taxon>Bacteria</taxon>
        <taxon>Pseudomonadati</taxon>
        <taxon>Pseudomonadota</taxon>
        <taxon>Alphaproteobacteria</taxon>
        <taxon>Sphingomonadales</taxon>
        <taxon>Sphingomonadaceae</taxon>
        <taxon>Hankyongella</taxon>
    </lineage>
</organism>
<keyword evidence="2" id="KW-1185">Reference proteome</keyword>
<name>A0A4D7C3T9_9SPHN</name>
<reference evidence="2" key="1">
    <citation type="submission" date="2019-04" db="EMBL/GenBank/DDBJ databases">
        <title>Complete genome sequence of Sphingomonas sp. W1-2-3.</title>
        <authorList>
            <person name="Im W.T."/>
        </authorList>
    </citation>
    <scope>NUCLEOTIDE SEQUENCE [LARGE SCALE GENOMIC DNA]</scope>
    <source>
        <strain evidence="2">W1-2-3</strain>
    </source>
</reference>
<evidence type="ECO:0000313" key="2">
    <source>
        <dbReference type="Proteomes" id="UP000298714"/>
    </source>
</evidence>
<sequence length="197" mass="20796">MNRFGRYGVAALGLVGLAACQGNPLQITRSYCPAVSILRYAETATLLKPDAAAGTADSLDVTAQFSQATGECKPDKGKLTVPTSVRVTAVRRDAAAERTVELPLFVAVTRNNEAVLSKQVIPVQLRFAAGSRQAQASASYTAVVDEAAARKAAAPLQATARDNDGRRIVEARVTAAPYEVVWGFQLSNADVAYNLAN</sequence>
<dbReference type="KEGG" id="hgn:E6W36_15590"/>